<keyword evidence="6 8" id="KW-0472">Membrane</keyword>
<gene>
    <name evidence="10" type="ORF">FHX49_000296</name>
</gene>
<evidence type="ECO:0000313" key="11">
    <source>
        <dbReference type="Proteomes" id="UP000529310"/>
    </source>
</evidence>
<dbReference type="Pfam" id="PF18916">
    <property type="entry name" value="Lycopene_cyc"/>
    <property type="match status" value="1"/>
</dbReference>
<evidence type="ECO:0000256" key="7">
    <source>
        <dbReference type="ARBA" id="ARBA00023235"/>
    </source>
</evidence>
<evidence type="ECO:0000259" key="9">
    <source>
        <dbReference type="Pfam" id="PF18916"/>
    </source>
</evidence>
<comment type="subcellular location">
    <subcellularLocation>
        <location evidence="1">Membrane</location>
        <topology evidence="1">Multi-pass membrane protein</topology>
    </subcellularLocation>
</comment>
<dbReference type="AlphaFoldDB" id="A0A7W4YKT7"/>
<sequence>MTYQVLILPFLAAAAILTLLSALRPHFGKRMIASTIAAVILLALTAVFDNVMIGAGLVKYPEENVSGIAIGLAPIEDFAYTLCAAYGVPALFVLLSRKKTT</sequence>
<feature type="transmembrane region" description="Helical" evidence="8">
    <location>
        <begin position="6"/>
        <end position="23"/>
    </location>
</feature>
<dbReference type="InterPro" id="IPR017825">
    <property type="entry name" value="Lycopene_cyclase_dom"/>
</dbReference>
<comment type="caution">
    <text evidence="10">The sequence shown here is derived from an EMBL/GenBank/DDBJ whole genome shotgun (WGS) entry which is preliminary data.</text>
</comment>
<name>A0A7W4YKT7_9MICO</name>
<dbReference type="GO" id="GO:0016020">
    <property type="term" value="C:membrane"/>
    <property type="evidence" value="ECO:0007669"/>
    <property type="project" value="UniProtKB-SubCell"/>
</dbReference>
<evidence type="ECO:0000256" key="8">
    <source>
        <dbReference type="SAM" id="Phobius"/>
    </source>
</evidence>
<dbReference type="Proteomes" id="UP000529310">
    <property type="component" value="Unassembled WGS sequence"/>
</dbReference>
<evidence type="ECO:0000256" key="3">
    <source>
        <dbReference type="ARBA" id="ARBA00022692"/>
    </source>
</evidence>
<feature type="transmembrane region" description="Helical" evidence="8">
    <location>
        <begin position="78"/>
        <end position="95"/>
    </location>
</feature>
<dbReference type="GO" id="GO:0045436">
    <property type="term" value="F:lycopene beta cyclase activity"/>
    <property type="evidence" value="ECO:0007669"/>
    <property type="project" value="UniProtKB-ARBA"/>
</dbReference>
<evidence type="ECO:0000256" key="2">
    <source>
        <dbReference type="ARBA" id="ARBA00004829"/>
    </source>
</evidence>
<keyword evidence="3 8" id="KW-0812">Transmembrane</keyword>
<feature type="domain" description="Lycopene cyclase" evidence="9">
    <location>
        <begin position="11"/>
        <end position="93"/>
    </location>
</feature>
<proteinExistence type="predicted"/>
<evidence type="ECO:0000256" key="4">
    <source>
        <dbReference type="ARBA" id="ARBA00022746"/>
    </source>
</evidence>
<protein>
    <submittedName>
        <fullName evidence="10">Lycopene cyclase domain-containing protein</fullName>
    </submittedName>
</protein>
<evidence type="ECO:0000256" key="1">
    <source>
        <dbReference type="ARBA" id="ARBA00004141"/>
    </source>
</evidence>
<feature type="transmembrane region" description="Helical" evidence="8">
    <location>
        <begin position="35"/>
        <end position="58"/>
    </location>
</feature>
<dbReference type="GO" id="GO:0016872">
    <property type="term" value="F:intramolecular lyase activity"/>
    <property type="evidence" value="ECO:0007669"/>
    <property type="project" value="InterPro"/>
</dbReference>
<evidence type="ECO:0000256" key="6">
    <source>
        <dbReference type="ARBA" id="ARBA00023136"/>
    </source>
</evidence>
<evidence type="ECO:0000313" key="10">
    <source>
        <dbReference type="EMBL" id="MBB2974755.1"/>
    </source>
</evidence>
<dbReference type="EMBL" id="JACHWQ010000001">
    <property type="protein sequence ID" value="MBB2974755.1"/>
    <property type="molecule type" value="Genomic_DNA"/>
</dbReference>
<keyword evidence="11" id="KW-1185">Reference proteome</keyword>
<evidence type="ECO:0000256" key="5">
    <source>
        <dbReference type="ARBA" id="ARBA00022989"/>
    </source>
</evidence>
<dbReference type="RefSeq" id="WP_165142425.1">
    <property type="nucleotide sequence ID" value="NZ_CP049255.1"/>
</dbReference>
<comment type="pathway">
    <text evidence="2">Carotenoid biosynthesis.</text>
</comment>
<organism evidence="10 11">
    <name type="scientific">Microbacterium endophyticum</name>
    <dbReference type="NCBI Taxonomy" id="1526412"/>
    <lineage>
        <taxon>Bacteria</taxon>
        <taxon>Bacillati</taxon>
        <taxon>Actinomycetota</taxon>
        <taxon>Actinomycetes</taxon>
        <taxon>Micrococcales</taxon>
        <taxon>Microbacteriaceae</taxon>
        <taxon>Microbacterium</taxon>
    </lineage>
</organism>
<dbReference type="GO" id="GO:0016117">
    <property type="term" value="P:carotenoid biosynthetic process"/>
    <property type="evidence" value="ECO:0007669"/>
    <property type="project" value="UniProtKB-KW"/>
</dbReference>
<keyword evidence="7" id="KW-0413">Isomerase</keyword>
<keyword evidence="4" id="KW-0125">Carotenoid biosynthesis</keyword>
<accession>A0A7W4YKT7</accession>
<keyword evidence="5 8" id="KW-1133">Transmembrane helix</keyword>
<reference evidence="10 11" key="1">
    <citation type="submission" date="2020-08" db="EMBL/GenBank/DDBJ databases">
        <title>Sequencing the genomes of 1000 actinobacteria strains.</title>
        <authorList>
            <person name="Klenk H.-P."/>
        </authorList>
    </citation>
    <scope>NUCLEOTIDE SEQUENCE [LARGE SCALE GENOMIC DNA]</scope>
    <source>
        <strain evidence="10 11">DSM 27099</strain>
    </source>
</reference>
<dbReference type="NCBIfam" id="TIGR03462">
    <property type="entry name" value="CarR_dom_SF"/>
    <property type="match status" value="1"/>
</dbReference>